<dbReference type="GO" id="GO:0016491">
    <property type="term" value="F:oxidoreductase activity"/>
    <property type="evidence" value="ECO:0007669"/>
    <property type="project" value="InterPro"/>
</dbReference>
<dbReference type="AlphaFoldDB" id="A0A6A6EN49"/>
<comment type="similarity">
    <text evidence="1">Belongs to the tpcK family.</text>
</comment>
<dbReference type="OrthoDB" id="3183782at2759"/>
<feature type="non-terminal residue" evidence="3">
    <location>
        <position position="1"/>
    </location>
</feature>
<feature type="domain" description="EthD" evidence="2">
    <location>
        <begin position="10"/>
        <end position="102"/>
    </location>
</feature>
<dbReference type="SUPFAM" id="SSF54909">
    <property type="entry name" value="Dimeric alpha+beta barrel"/>
    <property type="match status" value="1"/>
</dbReference>
<evidence type="ECO:0000313" key="3">
    <source>
        <dbReference type="EMBL" id="KAF2193004.1"/>
    </source>
</evidence>
<evidence type="ECO:0000256" key="1">
    <source>
        <dbReference type="ARBA" id="ARBA00005986"/>
    </source>
</evidence>
<protein>
    <recommendedName>
        <fullName evidence="2">EthD domain-containing protein</fullName>
    </recommendedName>
</protein>
<sequence length="137" mass="15017">IQKIAYLKRNPSLTRAQFYEHWEKTHGPLVIPFFEKHGVRTYQQIHASGTILSNREGGEHKVIEFDGIALNSWPSDKPFGEVFMDSYYKDVIAPDEGRLLDGQAVGGGIVALFSGVSVGLVEDGRAVVTKEGGGKEG</sequence>
<dbReference type="InterPro" id="IPR009799">
    <property type="entry name" value="EthD_dom"/>
</dbReference>
<gene>
    <name evidence="3" type="ORF">K469DRAFT_552152</name>
</gene>
<organism evidence="3 4">
    <name type="scientific">Zopfia rhizophila CBS 207.26</name>
    <dbReference type="NCBI Taxonomy" id="1314779"/>
    <lineage>
        <taxon>Eukaryota</taxon>
        <taxon>Fungi</taxon>
        <taxon>Dikarya</taxon>
        <taxon>Ascomycota</taxon>
        <taxon>Pezizomycotina</taxon>
        <taxon>Dothideomycetes</taxon>
        <taxon>Dothideomycetes incertae sedis</taxon>
        <taxon>Zopfiaceae</taxon>
        <taxon>Zopfia</taxon>
    </lineage>
</organism>
<evidence type="ECO:0000313" key="4">
    <source>
        <dbReference type="Proteomes" id="UP000800200"/>
    </source>
</evidence>
<dbReference type="Pfam" id="PF07110">
    <property type="entry name" value="EthD"/>
    <property type="match status" value="1"/>
</dbReference>
<accession>A0A6A6EN49</accession>
<evidence type="ECO:0000259" key="2">
    <source>
        <dbReference type="Pfam" id="PF07110"/>
    </source>
</evidence>
<proteinExistence type="inferred from homology"/>
<dbReference type="EMBL" id="ML994614">
    <property type="protein sequence ID" value="KAF2193004.1"/>
    <property type="molecule type" value="Genomic_DNA"/>
</dbReference>
<dbReference type="InterPro" id="IPR011008">
    <property type="entry name" value="Dimeric_a/b-barrel"/>
</dbReference>
<reference evidence="3" key="1">
    <citation type="journal article" date="2020" name="Stud. Mycol.">
        <title>101 Dothideomycetes genomes: a test case for predicting lifestyles and emergence of pathogens.</title>
        <authorList>
            <person name="Haridas S."/>
            <person name="Albert R."/>
            <person name="Binder M."/>
            <person name="Bloem J."/>
            <person name="Labutti K."/>
            <person name="Salamov A."/>
            <person name="Andreopoulos B."/>
            <person name="Baker S."/>
            <person name="Barry K."/>
            <person name="Bills G."/>
            <person name="Bluhm B."/>
            <person name="Cannon C."/>
            <person name="Castanera R."/>
            <person name="Culley D."/>
            <person name="Daum C."/>
            <person name="Ezra D."/>
            <person name="Gonzalez J."/>
            <person name="Henrissat B."/>
            <person name="Kuo A."/>
            <person name="Liang C."/>
            <person name="Lipzen A."/>
            <person name="Lutzoni F."/>
            <person name="Magnuson J."/>
            <person name="Mondo S."/>
            <person name="Nolan M."/>
            <person name="Ohm R."/>
            <person name="Pangilinan J."/>
            <person name="Park H.-J."/>
            <person name="Ramirez L."/>
            <person name="Alfaro M."/>
            <person name="Sun H."/>
            <person name="Tritt A."/>
            <person name="Yoshinaga Y."/>
            <person name="Zwiers L.-H."/>
            <person name="Turgeon B."/>
            <person name="Goodwin S."/>
            <person name="Spatafora J."/>
            <person name="Crous P."/>
            <person name="Grigoriev I."/>
        </authorList>
    </citation>
    <scope>NUCLEOTIDE SEQUENCE</scope>
    <source>
        <strain evidence="3">CBS 207.26</strain>
    </source>
</reference>
<dbReference type="Proteomes" id="UP000800200">
    <property type="component" value="Unassembled WGS sequence"/>
</dbReference>
<keyword evidence="4" id="KW-1185">Reference proteome</keyword>
<dbReference type="Gene3D" id="3.30.70.100">
    <property type="match status" value="1"/>
</dbReference>
<name>A0A6A6EN49_9PEZI</name>